<organism evidence="2 3">
    <name type="scientific">Mycena venus</name>
    <dbReference type="NCBI Taxonomy" id="2733690"/>
    <lineage>
        <taxon>Eukaryota</taxon>
        <taxon>Fungi</taxon>
        <taxon>Dikarya</taxon>
        <taxon>Basidiomycota</taxon>
        <taxon>Agaricomycotina</taxon>
        <taxon>Agaricomycetes</taxon>
        <taxon>Agaricomycetidae</taxon>
        <taxon>Agaricales</taxon>
        <taxon>Marasmiineae</taxon>
        <taxon>Mycenaceae</taxon>
        <taxon>Mycena</taxon>
    </lineage>
</organism>
<dbReference type="AlphaFoldDB" id="A0A8H6YPG8"/>
<dbReference type="SUPFAM" id="SSF81383">
    <property type="entry name" value="F-box domain"/>
    <property type="match status" value="1"/>
</dbReference>
<dbReference type="InterPro" id="IPR001810">
    <property type="entry name" value="F-box_dom"/>
</dbReference>
<name>A0A8H6YPG8_9AGAR</name>
<dbReference type="OrthoDB" id="2886361at2759"/>
<dbReference type="InterPro" id="IPR036047">
    <property type="entry name" value="F-box-like_dom_sf"/>
</dbReference>
<reference evidence="2" key="1">
    <citation type="submission" date="2020-05" db="EMBL/GenBank/DDBJ databases">
        <title>Mycena genomes resolve the evolution of fungal bioluminescence.</title>
        <authorList>
            <person name="Tsai I.J."/>
        </authorList>
    </citation>
    <scope>NUCLEOTIDE SEQUENCE</scope>
    <source>
        <strain evidence="2">CCC161011</strain>
    </source>
</reference>
<gene>
    <name evidence="2" type="ORF">MVEN_00590400</name>
</gene>
<sequence length="467" mass="51936">MTLSELPTDIILDVVKFLEMPDPLSLLLTCSAMYGLSHERSFWISILQTIRNKYPIACPLHDDLSKYTLEALKGLIVLWMKLRNNWNQPRPQTVRPMTFARLPAPARILLNVQGTDILVLNMEGKIFCWDAKLSTPFLFPAIETGGKVTCVSGPFEALSVCSLAVEIIASHSGRTYVITIAHEDKKAIGFTSQFLVHKSRYRETLFLTGDVVGSISREHNQNHIITFGAASGDNRHAEFTTVLKPHHSGYSDYALVSSFAYKGHLYHLYNDGLSARIQHISQKCLRSGHLEESAVYNFAINSSYDEFLDYFFIIPSTPVYGVCAVLVRVEWNDYGVESRVTSFTFMPNALTHASDDGESSPLAFDSPCVTEHVLGRIVGLTPLVKGLVAVDSGLNVTAVIQSEPPNSEPPKLVLVRYHLETRSTSVHTLTVPDTINLFYLDSLCVDDAAGAIHLLDKSGVLWTLRYI</sequence>
<dbReference type="PROSITE" id="PS50181">
    <property type="entry name" value="FBOX"/>
    <property type="match status" value="1"/>
</dbReference>
<evidence type="ECO:0000313" key="3">
    <source>
        <dbReference type="Proteomes" id="UP000620124"/>
    </source>
</evidence>
<dbReference type="Proteomes" id="UP000620124">
    <property type="component" value="Unassembled WGS sequence"/>
</dbReference>
<comment type="caution">
    <text evidence="2">The sequence shown here is derived from an EMBL/GenBank/DDBJ whole genome shotgun (WGS) entry which is preliminary data.</text>
</comment>
<protein>
    <submittedName>
        <fullName evidence="2">F-box domain-containing protein</fullName>
    </submittedName>
</protein>
<evidence type="ECO:0000313" key="2">
    <source>
        <dbReference type="EMBL" id="KAF7362431.1"/>
    </source>
</evidence>
<dbReference type="EMBL" id="JACAZI010000004">
    <property type="protein sequence ID" value="KAF7362431.1"/>
    <property type="molecule type" value="Genomic_DNA"/>
</dbReference>
<evidence type="ECO:0000259" key="1">
    <source>
        <dbReference type="PROSITE" id="PS50181"/>
    </source>
</evidence>
<proteinExistence type="predicted"/>
<keyword evidence="3" id="KW-1185">Reference proteome</keyword>
<accession>A0A8H6YPG8</accession>
<feature type="domain" description="F-box" evidence="1">
    <location>
        <begin position="1"/>
        <end position="46"/>
    </location>
</feature>